<dbReference type="InterPro" id="IPR012341">
    <property type="entry name" value="6hp_glycosidase-like_sf"/>
</dbReference>
<keyword evidence="3" id="KW-1185">Reference proteome</keyword>
<name>A0A1E3I5C5_9TREE</name>
<sequence>MLRLPPRMPPIHKRMSSTLPSLKNELASSKSPYLLQHAQNPVHWQEFTPQTISLARQLNKPIFLSSGYSACHWCHVLAHESFEDEETARMMNEWFVNVKVDREERPDVDRVYMGYLQAVNGGGGWPMSIFMTPNLEPFFAGTYFPRTRFQALLQRINELWEEDQEKCEQMGKGVIHALKDMSNAPRTSESLTELLSASPASKLFSSLATQHDPRYGGFTPSGPHSRGPKFPSISNTLEPLLRIATIPHSSHAEGGTDKEISEEAREMGMGMLRGMWKGGIRDWVGGGMARYSVDEKWMVPHFEKMLYDQAQLISASLDFSLLFPPSHPDRKICQDLAADTLKYTLRDLQSPEGGFWSAEDADSAAAPGAKKTEGAFYIWDKKEIDEVLGPDGAAVFEAFFGLQDVGNVDLVHDSHGEMRGKNILHQHKTFEQVGLEQGHSPQKVEQIIVEGCEKLKAVRDKRERPGLDDKILTAWNGLMLTALSIASTLLDPSYPIQPQCLPTAIRLASFLRSTLLNPTSHELYRSYRQGPGPAGQTDDYAFLVQGLLELYQATGDEAHLLWAEELEKKQEELFWDEEGGGWFVSKEDEHVLVRMKDAQDGAEPSAASTSTQNLSRLSLLLSSNYAHYESLAESTFLSMAPLITQAPRAVGYAVAGLVDLEKGWREVLIVGKKDDDRVQGFLKEARREYRSNQVIIHLDPDHLPRRMGNDVVKALVEGIEEGKEEGASLRVCEGGACGMAVYDLEGARELLG</sequence>
<dbReference type="InterPro" id="IPR004879">
    <property type="entry name" value="Ssp411-like_TRX"/>
</dbReference>
<comment type="caution">
    <text evidence="2">The sequence shown here is derived from an EMBL/GenBank/DDBJ whole genome shotgun (WGS) entry which is preliminary data.</text>
</comment>
<dbReference type="Gene3D" id="1.50.10.10">
    <property type="match status" value="1"/>
</dbReference>
<dbReference type="OrthoDB" id="1923667at2759"/>
<evidence type="ECO:0000313" key="2">
    <source>
        <dbReference type="EMBL" id="ODN83738.1"/>
    </source>
</evidence>
<dbReference type="Proteomes" id="UP000094065">
    <property type="component" value="Unassembled WGS sequence"/>
</dbReference>
<reference evidence="2 3" key="1">
    <citation type="submission" date="2016-06" db="EMBL/GenBank/DDBJ databases">
        <title>Evolution of pathogenesis and genome organization in the Tremellales.</title>
        <authorList>
            <person name="Cuomo C."/>
            <person name="Litvintseva A."/>
            <person name="Heitman J."/>
            <person name="Chen Y."/>
            <person name="Sun S."/>
            <person name="Springer D."/>
            <person name="Dromer F."/>
            <person name="Young S."/>
            <person name="Zeng Q."/>
            <person name="Chapman S."/>
            <person name="Gujja S."/>
            <person name="Saif S."/>
            <person name="Birren B."/>
        </authorList>
    </citation>
    <scope>NUCLEOTIDE SEQUENCE [LARGE SCALE GENOMIC DNA]</scope>
    <source>
        <strain evidence="2 3">CBS 6039</strain>
    </source>
</reference>
<dbReference type="SUPFAM" id="SSF52833">
    <property type="entry name" value="Thioredoxin-like"/>
    <property type="match status" value="1"/>
</dbReference>
<dbReference type="PANTHER" id="PTHR42899:SF1">
    <property type="entry name" value="SPERMATOGENESIS-ASSOCIATED PROTEIN 20"/>
    <property type="match status" value="1"/>
</dbReference>
<dbReference type="InterPro" id="IPR024705">
    <property type="entry name" value="Ssp411"/>
</dbReference>
<proteinExistence type="predicted"/>
<dbReference type="RefSeq" id="XP_018997738.1">
    <property type="nucleotide sequence ID" value="XM_019135311.1"/>
</dbReference>
<dbReference type="SUPFAM" id="SSF48208">
    <property type="entry name" value="Six-hairpin glycosidases"/>
    <property type="match status" value="1"/>
</dbReference>
<dbReference type="Pfam" id="PF03190">
    <property type="entry name" value="Thioredox_DsbH"/>
    <property type="match status" value="1"/>
</dbReference>
<dbReference type="PIRSF" id="PIRSF006402">
    <property type="entry name" value="UCP006402_thioredoxin"/>
    <property type="match status" value="1"/>
</dbReference>
<feature type="domain" description="Spermatogenesis-associated protein 20-like TRX" evidence="1">
    <location>
        <begin position="23"/>
        <end position="178"/>
    </location>
</feature>
<dbReference type="Gene3D" id="3.40.30.10">
    <property type="entry name" value="Glutaredoxin"/>
    <property type="match status" value="1"/>
</dbReference>
<dbReference type="GO" id="GO:0003824">
    <property type="term" value="F:catalytic activity"/>
    <property type="evidence" value="ECO:0007669"/>
    <property type="project" value="UniProtKB-ARBA"/>
</dbReference>
<protein>
    <recommendedName>
        <fullName evidence="1">Spermatogenesis-associated protein 20-like TRX domain-containing protein</fullName>
    </recommendedName>
</protein>
<dbReference type="InterPro" id="IPR008928">
    <property type="entry name" value="6-hairpin_glycosidase_sf"/>
</dbReference>
<dbReference type="STRING" id="1295533.A0A1E3I5C5"/>
<organism evidence="2 3">
    <name type="scientific">Cryptococcus amylolentus CBS 6039</name>
    <dbReference type="NCBI Taxonomy" id="1295533"/>
    <lineage>
        <taxon>Eukaryota</taxon>
        <taxon>Fungi</taxon>
        <taxon>Dikarya</taxon>
        <taxon>Basidiomycota</taxon>
        <taxon>Agaricomycotina</taxon>
        <taxon>Tremellomycetes</taxon>
        <taxon>Tremellales</taxon>
        <taxon>Cryptococcaceae</taxon>
        <taxon>Cryptococcus</taxon>
    </lineage>
</organism>
<accession>A0A1E3I5C5</accession>
<dbReference type="PANTHER" id="PTHR42899">
    <property type="entry name" value="SPERMATOGENESIS-ASSOCIATED PROTEIN 20"/>
    <property type="match status" value="1"/>
</dbReference>
<dbReference type="GeneID" id="30153139"/>
<evidence type="ECO:0000259" key="1">
    <source>
        <dbReference type="Pfam" id="PF03190"/>
    </source>
</evidence>
<dbReference type="InterPro" id="IPR036249">
    <property type="entry name" value="Thioredoxin-like_sf"/>
</dbReference>
<dbReference type="AlphaFoldDB" id="A0A1E3I5C5"/>
<dbReference type="CDD" id="cd02955">
    <property type="entry name" value="SSP411"/>
    <property type="match status" value="1"/>
</dbReference>
<gene>
    <name evidence="2" type="ORF">L202_01830</name>
</gene>
<dbReference type="EMBL" id="AWGJ01000002">
    <property type="protein sequence ID" value="ODN83738.1"/>
    <property type="molecule type" value="Genomic_DNA"/>
</dbReference>
<evidence type="ECO:0000313" key="3">
    <source>
        <dbReference type="Proteomes" id="UP000094065"/>
    </source>
</evidence>
<dbReference type="GO" id="GO:0005975">
    <property type="term" value="P:carbohydrate metabolic process"/>
    <property type="evidence" value="ECO:0007669"/>
    <property type="project" value="InterPro"/>
</dbReference>